<evidence type="ECO:0000313" key="4">
    <source>
        <dbReference type="Proteomes" id="UP000824193"/>
    </source>
</evidence>
<dbReference type="CDD" id="cd20736">
    <property type="entry name" value="PoNe_Nuclease"/>
    <property type="match status" value="1"/>
</dbReference>
<accession>A0A9D1V3C8</accession>
<organism evidence="3 4">
    <name type="scientific">Candidatus Allofournierella pullicola</name>
    <dbReference type="NCBI Taxonomy" id="2838596"/>
    <lineage>
        <taxon>Bacteria</taxon>
        <taxon>Bacillati</taxon>
        <taxon>Bacillota</taxon>
        <taxon>Clostridia</taxon>
        <taxon>Eubacteriales</taxon>
        <taxon>Oscillospiraceae</taxon>
        <taxon>Allofournierella</taxon>
    </lineage>
</organism>
<dbReference type="PANTHER" id="PTHR34039:SF1">
    <property type="entry name" value="UPF0102 PROTEIN YRAN"/>
    <property type="match status" value="1"/>
</dbReference>
<dbReference type="AlphaFoldDB" id="A0A9D1V3C8"/>
<dbReference type="InterPro" id="IPR003509">
    <property type="entry name" value="UPF0102_YraN-like"/>
</dbReference>
<dbReference type="Gene3D" id="3.40.1350.10">
    <property type="match status" value="1"/>
</dbReference>
<dbReference type="Pfam" id="PF02021">
    <property type="entry name" value="UPF0102"/>
    <property type="match status" value="1"/>
</dbReference>
<dbReference type="GO" id="GO:0003676">
    <property type="term" value="F:nucleic acid binding"/>
    <property type="evidence" value="ECO:0007669"/>
    <property type="project" value="InterPro"/>
</dbReference>
<dbReference type="NCBIfam" id="TIGR00252">
    <property type="entry name" value="YraN family protein"/>
    <property type="match status" value="1"/>
</dbReference>
<evidence type="ECO:0000313" key="3">
    <source>
        <dbReference type="EMBL" id="HIX05402.1"/>
    </source>
</evidence>
<reference evidence="3" key="2">
    <citation type="submission" date="2021-04" db="EMBL/GenBank/DDBJ databases">
        <authorList>
            <person name="Gilroy R."/>
        </authorList>
    </citation>
    <scope>NUCLEOTIDE SEQUENCE</scope>
    <source>
        <strain evidence="3">2239</strain>
    </source>
</reference>
<evidence type="ECO:0000256" key="1">
    <source>
        <dbReference type="ARBA" id="ARBA00006738"/>
    </source>
</evidence>
<sequence>MDAKAFGQKGEAAAARYYLDRGCRLLAHNYRTRMGELDLVLMEGNTVVIVEVKSRSETSRGPAAEAVGPAKQRRIILAAQRFLQQSGLSEQPVRFDVAEVTPAAGGGLLVHCIRSAFEL</sequence>
<dbReference type="NCBIfam" id="NF009154">
    <property type="entry name" value="PRK12497.3-3"/>
    <property type="match status" value="1"/>
</dbReference>
<protein>
    <recommendedName>
        <fullName evidence="2">UPF0102 protein H9865_04760</fullName>
    </recommendedName>
</protein>
<dbReference type="InterPro" id="IPR011856">
    <property type="entry name" value="tRNA_endonuc-like_dom_sf"/>
</dbReference>
<dbReference type="PANTHER" id="PTHR34039">
    <property type="entry name" value="UPF0102 PROTEIN YRAN"/>
    <property type="match status" value="1"/>
</dbReference>
<proteinExistence type="inferred from homology"/>
<dbReference type="NCBIfam" id="NF009150">
    <property type="entry name" value="PRK12497.1-3"/>
    <property type="match status" value="1"/>
</dbReference>
<dbReference type="EMBL" id="DXFW01000012">
    <property type="protein sequence ID" value="HIX05402.1"/>
    <property type="molecule type" value="Genomic_DNA"/>
</dbReference>
<reference evidence="3" key="1">
    <citation type="journal article" date="2021" name="PeerJ">
        <title>Extensive microbial diversity within the chicken gut microbiome revealed by metagenomics and culture.</title>
        <authorList>
            <person name="Gilroy R."/>
            <person name="Ravi A."/>
            <person name="Getino M."/>
            <person name="Pursley I."/>
            <person name="Horton D.L."/>
            <person name="Alikhan N.F."/>
            <person name="Baker D."/>
            <person name="Gharbi K."/>
            <person name="Hall N."/>
            <person name="Watson M."/>
            <person name="Adriaenssens E.M."/>
            <person name="Foster-Nyarko E."/>
            <person name="Jarju S."/>
            <person name="Secka A."/>
            <person name="Antonio M."/>
            <person name="Oren A."/>
            <person name="Chaudhuri R.R."/>
            <person name="La Ragione R."/>
            <person name="Hildebrand F."/>
            <person name="Pallen M.J."/>
        </authorList>
    </citation>
    <scope>NUCLEOTIDE SEQUENCE</scope>
    <source>
        <strain evidence="3">2239</strain>
    </source>
</reference>
<comment type="similarity">
    <text evidence="1 2">Belongs to the UPF0102 family.</text>
</comment>
<evidence type="ECO:0000256" key="2">
    <source>
        <dbReference type="HAMAP-Rule" id="MF_00048"/>
    </source>
</evidence>
<dbReference type="InterPro" id="IPR011335">
    <property type="entry name" value="Restrct_endonuc-II-like"/>
</dbReference>
<gene>
    <name evidence="3" type="ORF">H9865_04760</name>
</gene>
<name>A0A9D1V3C8_9FIRM</name>
<dbReference type="HAMAP" id="MF_00048">
    <property type="entry name" value="UPF0102"/>
    <property type="match status" value="1"/>
</dbReference>
<dbReference type="Proteomes" id="UP000824193">
    <property type="component" value="Unassembled WGS sequence"/>
</dbReference>
<comment type="caution">
    <text evidence="3">The sequence shown here is derived from an EMBL/GenBank/DDBJ whole genome shotgun (WGS) entry which is preliminary data.</text>
</comment>
<dbReference type="SUPFAM" id="SSF52980">
    <property type="entry name" value="Restriction endonuclease-like"/>
    <property type="match status" value="1"/>
</dbReference>